<evidence type="ECO:0000256" key="8">
    <source>
        <dbReference type="ARBA" id="ARBA00023326"/>
    </source>
</evidence>
<dbReference type="EC" id="3.2.1.4" evidence="3"/>
<comment type="catalytic activity">
    <reaction evidence="1">
        <text>Endohydrolysis of (1-&gt;4)-beta-D-glucosidic linkages in cellulose, lichenin and cereal beta-D-glucans.</text>
        <dbReference type="EC" id="3.2.1.4"/>
    </reaction>
</comment>
<dbReference type="Pfam" id="PF00759">
    <property type="entry name" value="Glyco_hydro_9"/>
    <property type="match status" value="1"/>
</dbReference>
<evidence type="ECO:0000259" key="9">
    <source>
        <dbReference type="Pfam" id="PF00759"/>
    </source>
</evidence>
<dbReference type="InterPro" id="IPR001701">
    <property type="entry name" value="Glyco_hydro_9"/>
</dbReference>
<dbReference type="STRING" id="109376.A0A0D2ZVC3"/>
<name>A0A0D2ZVC3_BRAOL</name>
<keyword evidence="4" id="KW-0378">Hydrolase</keyword>
<dbReference type="OMA" id="EYHKEIS"/>
<keyword evidence="7" id="KW-0326">Glycosidase</keyword>
<evidence type="ECO:0000313" key="10">
    <source>
        <dbReference type="EnsemblPlants" id="Bo01604s010.1"/>
    </source>
</evidence>
<dbReference type="InterPro" id="IPR012341">
    <property type="entry name" value="6hp_glycosidase-like_sf"/>
</dbReference>
<proteinExistence type="inferred from homology"/>
<evidence type="ECO:0000313" key="11">
    <source>
        <dbReference type="Proteomes" id="UP000032141"/>
    </source>
</evidence>
<dbReference type="EnsemblPlants" id="Bo01604s010.1">
    <property type="protein sequence ID" value="Bo01604s010.1"/>
    <property type="gene ID" value="Bo01604s010"/>
</dbReference>
<dbReference type="SUPFAM" id="SSF48208">
    <property type="entry name" value="Six-hairpin glycosidases"/>
    <property type="match status" value="1"/>
</dbReference>
<dbReference type="Gene3D" id="1.50.10.10">
    <property type="match status" value="1"/>
</dbReference>
<evidence type="ECO:0000256" key="7">
    <source>
        <dbReference type="ARBA" id="ARBA00023295"/>
    </source>
</evidence>
<dbReference type="AlphaFoldDB" id="A0A0D2ZVC3"/>
<keyword evidence="11" id="KW-1185">Reference proteome</keyword>
<dbReference type="eggNOG" id="ENOG502QRF6">
    <property type="taxonomic scope" value="Eukaryota"/>
</dbReference>
<keyword evidence="5" id="KW-0136">Cellulose degradation</keyword>
<evidence type="ECO:0000256" key="1">
    <source>
        <dbReference type="ARBA" id="ARBA00000966"/>
    </source>
</evidence>
<reference evidence="10" key="1">
    <citation type="journal article" date="2014" name="Genome Biol.">
        <title>Transcriptome and methylome profiling reveals relics of genome dominance in the mesopolyploid Brassica oleracea.</title>
        <authorList>
            <person name="Parkin I.A."/>
            <person name="Koh C."/>
            <person name="Tang H."/>
            <person name="Robinson S.J."/>
            <person name="Kagale S."/>
            <person name="Clarke W.E."/>
            <person name="Town C.D."/>
            <person name="Nixon J."/>
            <person name="Krishnakumar V."/>
            <person name="Bidwell S.L."/>
            <person name="Denoeud F."/>
            <person name="Belcram H."/>
            <person name="Links M.G."/>
            <person name="Just J."/>
            <person name="Clarke C."/>
            <person name="Bender T."/>
            <person name="Huebert T."/>
            <person name="Mason A.S."/>
            <person name="Pires J.C."/>
            <person name="Barker G."/>
            <person name="Moore J."/>
            <person name="Walley P.G."/>
            <person name="Manoli S."/>
            <person name="Batley J."/>
            <person name="Edwards D."/>
            <person name="Nelson M.N."/>
            <person name="Wang X."/>
            <person name="Paterson A.H."/>
            <person name="King G."/>
            <person name="Bancroft I."/>
            <person name="Chalhoub B."/>
            <person name="Sharpe A.G."/>
        </authorList>
    </citation>
    <scope>NUCLEOTIDE SEQUENCE [LARGE SCALE GENOMIC DNA]</scope>
    <source>
        <strain evidence="10">cv. TO1000</strain>
    </source>
</reference>
<sequence length="167" mass="18446">MNLIESLPRLLEQDELNQISIKVNLIGGFYDAGDNVKFVWPMSFTTTLLSWAAIEYQNEISSANQLGYLRSSIKWATDFILRAHTSPTTLYTQVGDGNSDHSCSERPEDMDTPRTLYKINSSSPGSSAALASAALVFKTVDSNYSSKLLSHAKSVSILVELVFDKMV</sequence>
<dbReference type="HOGENOM" id="CLU_008926_3_2_1"/>
<dbReference type="Proteomes" id="UP000032141">
    <property type="component" value="Unassembled WGS sequence"/>
</dbReference>
<accession>A0A0D2ZVC3</accession>
<keyword evidence="8" id="KW-0624">Polysaccharide degradation</keyword>
<reference evidence="10" key="2">
    <citation type="submission" date="2015-06" db="UniProtKB">
        <authorList>
            <consortium name="EnsemblPlants"/>
        </authorList>
    </citation>
    <scope>IDENTIFICATION</scope>
</reference>
<evidence type="ECO:0000256" key="6">
    <source>
        <dbReference type="ARBA" id="ARBA00023277"/>
    </source>
</evidence>
<evidence type="ECO:0000256" key="4">
    <source>
        <dbReference type="ARBA" id="ARBA00022801"/>
    </source>
</evidence>
<dbReference type="Gramene" id="Bo01604s010.1">
    <property type="protein sequence ID" value="Bo01604s010.1"/>
    <property type="gene ID" value="Bo01604s010"/>
</dbReference>
<feature type="domain" description="Glycoside hydrolase family 9" evidence="9">
    <location>
        <begin position="20"/>
        <end position="155"/>
    </location>
</feature>
<comment type="similarity">
    <text evidence="2">Belongs to the glycosyl hydrolase 9 (cellulase E) family.</text>
</comment>
<dbReference type="PANTHER" id="PTHR22298">
    <property type="entry name" value="ENDO-1,4-BETA-GLUCANASE"/>
    <property type="match status" value="1"/>
</dbReference>
<evidence type="ECO:0000256" key="3">
    <source>
        <dbReference type="ARBA" id="ARBA00012601"/>
    </source>
</evidence>
<evidence type="ECO:0000256" key="2">
    <source>
        <dbReference type="ARBA" id="ARBA00007072"/>
    </source>
</evidence>
<dbReference type="GO" id="GO:0030245">
    <property type="term" value="P:cellulose catabolic process"/>
    <property type="evidence" value="ECO:0007669"/>
    <property type="project" value="UniProtKB-KW"/>
</dbReference>
<keyword evidence="6" id="KW-0119">Carbohydrate metabolism</keyword>
<dbReference type="InterPro" id="IPR008928">
    <property type="entry name" value="6-hairpin_glycosidase_sf"/>
</dbReference>
<organism evidence="10 11">
    <name type="scientific">Brassica oleracea var. oleracea</name>
    <dbReference type="NCBI Taxonomy" id="109376"/>
    <lineage>
        <taxon>Eukaryota</taxon>
        <taxon>Viridiplantae</taxon>
        <taxon>Streptophyta</taxon>
        <taxon>Embryophyta</taxon>
        <taxon>Tracheophyta</taxon>
        <taxon>Spermatophyta</taxon>
        <taxon>Magnoliopsida</taxon>
        <taxon>eudicotyledons</taxon>
        <taxon>Gunneridae</taxon>
        <taxon>Pentapetalae</taxon>
        <taxon>rosids</taxon>
        <taxon>malvids</taxon>
        <taxon>Brassicales</taxon>
        <taxon>Brassicaceae</taxon>
        <taxon>Brassiceae</taxon>
        <taxon>Brassica</taxon>
    </lineage>
</organism>
<dbReference type="GO" id="GO:0008810">
    <property type="term" value="F:cellulase activity"/>
    <property type="evidence" value="ECO:0007669"/>
    <property type="project" value="UniProtKB-EC"/>
</dbReference>
<protein>
    <recommendedName>
        <fullName evidence="3">cellulase</fullName>
        <ecNumber evidence="3">3.2.1.4</ecNumber>
    </recommendedName>
</protein>
<evidence type="ECO:0000256" key="5">
    <source>
        <dbReference type="ARBA" id="ARBA00023001"/>
    </source>
</evidence>